<dbReference type="AlphaFoldDB" id="A0AAD4JW08"/>
<dbReference type="GO" id="GO:0004364">
    <property type="term" value="F:glutathione transferase activity"/>
    <property type="evidence" value="ECO:0007669"/>
    <property type="project" value="TreeGrafter"/>
</dbReference>
<dbReference type="SUPFAM" id="SSF52833">
    <property type="entry name" value="Thioredoxin-like"/>
    <property type="match status" value="1"/>
</dbReference>
<dbReference type="CDD" id="cd03177">
    <property type="entry name" value="GST_C_Delta_Epsilon"/>
    <property type="match status" value="1"/>
</dbReference>
<dbReference type="PROSITE" id="PS50405">
    <property type="entry name" value="GST_CTER"/>
    <property type="match status" value="1"/>
</dbReference>
<evidence type="ECO:0000256" key="1">
    <source>
        <dbReference type="ARBA" id="ARBA00011738"/>
    </source>
</evidence>
<dbReference type="EMBL" id="JAJJHW010002774">
    <property type="protein sequence ID" value="KAH8365519.1"/>
    <property type="molecule type" value="Genomic_DNA"/>
</dbReference>
<dbReference type="Gene3D" id="1.20.1050.10">
    <property type="match status" value="1"/>
</dbReference>
<dbReference type="Pfam" id="PF00043">
    <property type="entry name" value="GST_C"/>
    <property type="match status" value="1"/>
</dbReference>
<dbReference type="Proteomes" id="UP001200034">
    <property type="component" value="Unassembled WGS sequence"/>
</dbReference>
<comment type="caution">
    <text evidence="4">The sequence shown here is derived from an EMBL/GenBank/DDBJ whole genome shotgun (WGS) entry which is preliminary data.</text>
</comment>
<dbReference type="InterPro" id="IPR004045">
    <property type="entry name" value="Glutathione_S-Trfase_N"/>
</dbReference>
<dbReference type="InterPro" id="IPR036282">
    <property type="entry name" value="Glutathione-S-Trfase_C_sf"/>
</dbReference>
<dbReference type="InterPro" id="IPR040079">
    <property type="entry name" value="Glutathione_S-Trfase"/>
</dbReference>
<sequence>MSKLVLYGVDISPPVRACLLTLRALNLSYEYIEVDLFSFEHRTEEFHKKNPQQTVPVLDDNGTFIWDSHAICCYLVDKYGKNDELYPKDVLKRALVNQRLYFDASALFMPLRNISVPYFYHNVTEVPQEKLNNVKEGYKHLENFLGDNKYVNGDIMTIADFCCAATASSLPAVLKMDPVEFPKIAAWLGRLEKLPYYEEVNNVGVRKYIEMLKDKFTYV</sequence>
<dbReference type="GO" id="GO:0006749">
    <property type="term" value="P:glutathione metabolic process"/>
    <property type="evidence" value="ECO:0007669"/>
    <property type="project" value="TreeGrafter"/>
</dbReference>
<feature type="domain" description="GST C-terminal" evidence="3">
    <location>
        <begin position="89"/>
        <end position="219"/>
    </location>
</feature>
<organism evidence="4 5">
    <name type="scientific">Drosophila rubida</name>
    <dbReference type="NCBI Taxonomy" id="30044"/>
    <lineage>
        <taxon>Eukaryota</taxon>
        <taxon>Metazoa</taxon>
        <taxon>Ecdysozoa</taxon>
        <taxon>Arthropoda</taxon>
        <taxon>Hexapoda</taxon>
        <taxon>Insecta</taxon>
        <taxon>Pterygota</taxon>
        <taxon>Neoptera</taxon>
        <taxon>Endopterygota</taxon>
        <taxon>Diptera</taxon>
        <taxon>Brachycera</taxon>
        <taxon>Muscomorpha</taxon>
        <taxon>Ephydroidea</taxon>
        <taxon>Drosophilidae</taxon>
        <taxon>Drosophila</taxon>
    </lineage>
</organism>
<name>A0AAD4JW08_9MUSC</name>
<gene>
    <name evidence="4" type="ORF">KR093_001641</name>
</gene>
<accession>A0AAD4JW08</accession>
<evidence type="ECO:0000313" key="5">
    <source>
        <dbReference type="Proteomes" id="UP001200034"/>
    </source>
</evidence>
<dbReference type="Gene3D" id="3.40.30.10">
    <property type="entry name" value="Glutaredoxin"/>
    <property type="match status" value="1"/>
</dbReference>
<dbReference type="FunFam" id="1.20.1050.10:FF:000007">
    <property type="entry name" value="Glutathione S-transferase 1-1"/>
    <property type="match status" value="1"/>
</dbReference>
<dbReference type="PANTHER" id="PTHR43969:SF4">
    <property type="entry name" value="FI01423P-RELATED"/>
    <property type="match status" value="1"/>
</dbReference>
<evidence type="ECO:0008006" key="6">
    <source>
        <dbReference type="Google" id="ProtNLM"/>
    </source>
</evidence>
<evidence type="ECO:0000259" key="2">
    <source>
        <dbReference type="PROSITE" id="PS50404"/>
    </source>
</evidence>
<reference evidence="4" key="1">
    <citation type="journal article" date="2021" name="Mol. Ecol. Resour.">
        <title>Phylogenomic analyses of the genus Drosophila reveals genomic signals of climate adaptation.</title>
        <authorList>
            <person name="Li F."/>
            <person name="Rane R.V."/>
            <person name="Luria V."/>
            <person name="Xiong Z."/>
            <person name="Chen J."/>
            <person name="Li Z."/>
            <person name="Catullo R.A."/>
            <person name="Griffin P.C."/>
            <person name="Schiffer M."/>
            <person name="Pearce S."/>
            <person name="Lee S.F."/>
            <person name="McElroy K."/>
            <person name="Stocker A."/>
            <person name="Shirriffs J."/>
            <person name="Cockerell F."/>
            <person name="Coppin C."/>
            <person name="Sgro C.M."/>
            <person name="Karger A."/>
            <person name="Cain J.W."/>
            <person name="Weber J.A."/>
            <person name="Santpere G."/>
            <person name="Kirschner M.W."/>
            <person name="Hoffmann A.A."/>
            <person name="Oakeshott J.G."/>
            <person name="Zhang G."/>
        </authorList>
    </citation>
    <scope>NUCLEOTIDE SEQUENCE</scope>
    <source>
        <strain evidence="4">BGI-SZ-2011g</strain>
    </source>
</reference>
<evidence type="ECO:0000313" key="4">
    <source>
        <dbReference type="EMBL" id="KAH8365519.1"/>
    </source>
</evidence>
<dbReference type="SFLD" id="SFLDS00019">
    <property type="entry name" value="Glutathione_Transferase_(cytos"/>
    <property type="match status" value="1"/>
</dbReference>
<dbReference type="SUPFAM" id="SSF47616">
    <property type="entry name" value="GST C-terminal domain-like"/>
    <property type="match status" value="1"/>
</dbReference>
<proteinExistence type="predicted"/>
<dbReference type="InterPro" id="IPR004046">
    <property type="entry name" value="GST_C"/>
</dbReference>
<dbReference type="CDD" id="cd03045">
    <property type="entry name" value="GST_N_Delta_Epsilon"/>
    <property type="match status" value="1"/>
</dbReference>
<dbReference type="InterPro" id="IPR036249">
    <property type="entry name" value="Thioredoxin-like_sf"/>
</dbReference>
<protein>
    <recommendedName>
        <fullName evidence="6">Glutathione S-transferase 1-like</fullName>
    </recommendedName>
</protein>
<dbReference type="PROSITE" id="PS50404">
    <property type="entry name" value="GST_NTER"/>
    <property type="match status" value="1"/>
</dbReference>
<dbReference type="SFLD" id="SFLDG00358">
    <property type="entry name" value="Main_(cytGST)"/>
    <property type="match status" value="1"/>
</dbReference>
<dbReference type="Pfam" id="PF13417">
    <property type="entry name" value="GST_N_3"/>
    <property type="match status" value="1"/>
</dbReference>
<feature type="domain" description="GST N-terminal" evidence="2">
    <location>
        <begin position="2"/>
        <end position="83"/>
    </location>
</feature>
<dbReference type="SFLD" id="SFLDG01153">
    <property type="entry name" value="Main.4:_Theta-like"/>
    <property type="match status" value="1"/>
</dbReference>
<dbReference type="PANTHER" id="PTHR43969">
    <property type="entry name" value="GLUTATHIONE S TRANSFERASE D10, ISOFORM A-RELATED"/>
    <property type="match status" value="1"/>
</dbReference>
<dbReference type="InterPro" id="IPR010987">
    <property type="entry name" value="Glutathione-S-Trfase_C-like"/>
</dbReference>
<comment type="subunit">
    <text evidence="1">Homodimer.</text>
</comment>
<evidence type="ECO:0000259" key="3">
    <source>
        <dbReference type="PROSITE" id="PS50405"/>
    </source>
</evidence>
<dbReference type="FunFam" id="3.40.30.10:FF:000034">
    <property type="entry name" value="glutathione S-transferase 1"/>
    <property type="match status" value="1"/>
</dbReference>
<keyword evidence="5" id="KW-1185">Reference proteome</keyword>